<feature type="region of interest" description="Disordered" evidence="1">
    <location>
        <begin position="243"/>
        <end position="313"/>
    </location>
</feature>
<feature type="region of interest" description="Disordered" evidence="1">
    <location>
        <begin position="40"/>
        <end position="195"/>
    </location>
</feature>
<dbReference type="Proteomes" id="UP000244722">
    <property type="component" value="Unassembled WGS sequence"/>
</dbReference>
<gene>
    <name evidence="2" type="ORF">B9Z19DRAFT_1122934</name>
</gene>
<proteinExistence type="predicted"/>
<dbReference type="EMBL" id="NESQ01000056">
    <property type="protein sequence ID" value="PUU80808.1"/>
    <property type="molecule type" value="Genomic_DNA"/>
</dbReference>
<evidence type="ECO:0000256" key="1">
    <source>
        <dbReference type="SAM" id="MobiDB-lite"/>
    </source>
</evidence>
<dbReference type="AlphaFoldDB" id="A0A2T6ZZ75"/>
<feature type="compositionally biased region" description="Basic and acidic residues" evidence="1">
    <location>
        <begin position="129"/>
        <end position="141"/>
    </location>
</feature>
<sequence length="313" mass="33273">MAPHGSLNPIYYSSTSTPANYGCFTFRFNYRAAEIRNPFEGMFSESPDGEEDGEGGWEYSGSDRWGSDILELEDYVSTDEEVSERAAELEENTTGEGDDSEENTTGDGDDSEENTTGDGDDSEENMTGDGDHSEETKDEKGNNAGGHTPLDIPATKNAGWTALAKKTQAHTKDIETPSSAADGSRDPKTDEYSGPRFDYMAASIINLFDRAVSASIAANSPIIPPGGFNQTNLETTVAIDGQMDPEQPKRLRNKHKLRPPGAHVAGSAPTCDTSAGEPNRQMGKSGAGTECEGEGGGAGGGRKYQVEDGMDAD</sequence>
<evidence type="ECO:0000313" key="3">
    <source>
        <dbReference type="Proteomes" id="UP000244722"/>
    </source>
</evidence>
<organism evidence="2 3">
    <name type="scientific">Tuber borchii</name>
    <name type="common">White truffle</name>
    <dbReference type="NCBI Taxonomy" id="42251"/>
    <lineage>
        <taxon>Eukaryota</taxon>
        <taxon>Fungi</taxon>
        <taxon>Dikarya</taxon>
        <taxon>Ascomycota</taxon>
        <taxon>Pezizomycotina</taxon>
        <taxon>Pezizomycetes</taxon>
        <taxon>Pezizales</taxon>
        <taxon>Tuberaceae</taxon>
        <taxon>Tuber</taxon>
    </lineage>
</organism>
<name>A0A2T6ZZ75_TUBBO</name>
<feature type="compositionally biased region" description="Acidic residues" evidence="1">
    <location>
        <begin position="70"/>
        <end position="82"/>
    </location>
</feature>
<feature type="compositionally biased region" description="Acidic residues" evidence="1">
    <location>
        <begin position="89"/>
        <end position="126"/>
    </location>
</feature>
<comment type="caution">
    <text evidence="2">The sequence shown here is derived from an EMBL/GenBank/DDBJ whole genome shotgun (WGS) entry which is preliminary data.</text>
</comment>
<protein>
    <submittedName>
        <fullName evidence="2">Uncharacterized protein</fullName>
    </submittedName>
</protein>
<reference evidence="2 3" key="1">
    <citation type="submission" date="2017-04" db="EMBL/GenBank/DDBJ databases">
        <title>Draft genome sequence of Tuber borchii Vittad., a whitish edible truffle.</title>
        <authorList>
            <consortium name="DOE Joint Genome Institute"/>
            <person name="Murat C."/>
            <person name="Kuo A."/>
            <person name="Barry K.W."/>
            <person name="Clum A."/>
            <person name="Dockter R.B."/>
            <person name="Fauchery L."/>
            <person name="Iotti M."/>
            <person name="Kohler A."/>
            <person name="Labutti K."/>
            <person name="Lindquist E.A."/>
            <person name="Lipzen A."/>
            <person name="Ohm R.A."/>
            <person name="Wang M."/>
            <person name="Grigoriev I.V."/>
            <person name="Zambonelli A."/>
            <person name="Martin F.M."/>
        </authorList>
    </citation>
    <scope>NUCLEOTIDE SEQUENCE [LARGE SCALE GENOMIC DNA]</scope>
    <source>
        <strain evidence="2 3">Tbo3840</strain>
    </source>
</reference>
<feature type="compositionally biased region" description="Basic and acidic residues" evidence="1">
    <location>
        <begin position="183"/>
        <end position="193"/>
    </location>
</feature>
<keyword evidence="3" id="KW-1185">Reference proteome</keyword>
<evidence type="ECO:0000313" key="2">
    <source>
        <dbReference type="EMBL" id="PUU80808.1"/>
    </source>
</evidence>
<accession>A0A2T6ZZ75</accession>